<dbReference type="Gene3D" id="1.10.1040.10">
    <property type="entry name" value="N-(1-d-carboxylethyl)-l-norvaline Dehydrogenase, domain 2"/>
    <property type="match status" value="1"/>
</dbReference>
<dbReference type="GO" id="GO:0051287">
    <property type="term" value="F:NAD binding"/>
    <property type="evidence" value="ECO:0007669"/>
    <property type="project" value="InterPro"/>
</dbReference>
<comment type="catalytic activity">
    <reaction evidence="7">
        <text>3-hydroxy-2-methylpropanoate + NAD(+) = 2-methyl-3-oxopropanoate + NADH + H(+)</text>
        <dbReference type="Rhea" id="RHEA:17681"/>
        <dbReference type="ChEBI" id="CHEBI:11805"/>
        <dbReference type="ChEBI" id="CHEBI:15378"/>
        <dbReference type="ChEBI" id="CHEBI:57540"/>
        <dbReference type="ChEBI" id="CHEBI:57700"/>
        <dbReference type="ChEBI" id="CHEBI:57945"/>
        <dbReference type="EC" id="1.1.1.31"/>
    </reaction>
</comment>
<reference evidence="10 11" key="1">
    <citation type="submission" date="2019-03" db="EMBL/GenBank/DDBJ databases">
        <title>Draft genome sequence of Xylaria hypoxylon DSM 108379, a ubiquitous saprotrophic-parasitic fungi on hardwood.</title>
        <authorList>
            <person name="Buettner E."/>
            <person name="Leonhardt S."/>
            <person name="Gebauer A.M."/>
            <person name="Liers C."/>
            <person name="Hofrichter M."/>
            <person name="Kellner H."/>
        </authorList>
    </citation>
    <scope>NUCLEOTIDE SEQUENCE [LARGE SCALE GENOMIC DNA]</scope>
    <source>
        <strain evidence="10 11">DSM 108379</strain>
    </source>
</reference>
<dbReference type="AlphaFoldDB" id="A0A4Z0YAE6"/>
<dbReference type="Pfam" id="PF03446">
    <property type="entry name" value="NAD_binding_2"/>
    <property type="match status" value="1"/>
</dbReference>
<feature type="domain" description="3-hydroxyisobutyrate dehydrogenase-like NAD-binding" evidence="9">
    <location>
        <begin position="575"/>
        <end position="702"/>
    </location>
</feature>
<evidence type="ECO:0000259" key="8">
    <source>
        <dbReference type="Pfam" id="PF03446"/>
    </source>
</evidence>
<dbReference type="InterPro" id="IPR013328">
    <property type="entry name" value="6PGD_dom2"/>
</dbReference>
<comment type="caution">
    <text evidence="10">The sequence shown here is derived from an EMBL/GenBank/DDBJ whole genome shotgun (WGS) entry which is preliminary data.</text>
</comment>
<evidence type="ECO:0000256" key="4">
    <source>
        <dbReference type="ARBA" id="ARBA00022456"/>
    </source>
</evidence>
<dbReference type="GO" id="GO:0008442">
    <property type="term" value="F:3-hydroxyisobutyrate dehydrogenase activity"/>
    <property type="evidence" value="ECO:0007669"/>
    <property type="project" value="UniProtKB-EC"/>
</dbReference>
<dbReference type="CDD" id="cd07730">
    <property type="entry name" value="metallo-hydrolase-like_MBL-fold"/>
    <property type="match status" value="1"/>
</dbReference>
<name>A0A4Z0YAE6_9PEZI</name>
<dbReference type="Gene3D" id="3.40.50.720">
    <property type="entry name" value="NAD(P)-binding Rossmann-like Domain"/>
    <property type="match status" value="1"/>
</dbReference>
<evidence type="ECO:0000259" key="9">
    <source>
        <dbReference type="Pfam" id="PF14833"/>
    </source>
</evidence>
<dbReference type="GO" id="GO:0050661">
    <property type="term" value="F:NADP binding"/>
    <property type="evidence" value="ECO:0007669"/>
    <property type="project" value="InterPro"/>
</dbReference>
<dbReference type="SUPFAM" id="SSF56281">
    <property type="entry name" value="Metallo-hydrolase/oxidoreductase"/>
    <property type="match status" value="1"/>
</dbReference>
<dbReference type="GO" id="GO:0006574">
    <property type="term" value="P:L-valine catabolic process"/>
    <property type="evidence" value="ECO:0007669"/>
    <property type="project" value="TreeGrafter"/>
</dbReference>
<evidence type="ECO:0000256" key="3">
    <source>
        <dbReference type="ARBA" id="ARBA00012991"/>
    </source>
</evidence>
<dbReference type="Proteomes" id="UP000297716">
    <property type="component" value="Unassembled WGS sequence"/>
</dbReference>
<keyword evidence="11" id="KW-1185">Reference proteome</keyword>
<keyword evidence="4" id="KW-0101">Branched-chain amino acid catabolism</keyword>
<dbReference type="GO" id="GO:0005739">
    <property type="term" value="C:mitochondrion"/>
    <property type="evidence" value="ECO:0007669"/>
    <property type="project" value="TreeGrafter"/>
</dbReference>
<dbReference type="STRING" id="37992.A0A4Z0YAE6"/>
<feature type="domain" description="6-phosphogluconate dehydrogenase NADP-binding" evidence="8">
    <location>
        <begin position="383"/>
        <end position="564"/>
    </location>
</feature>
<evidence type="ECO:0000256" key="5">
    <source>
        <dbReference type="ARBA" id="ARBA00023002"/>
    </source>
</evidence>
<evidence type="ECO:0000256" key="1">
    <source>
        <dbReference type="ARBA" id="ARBA00005109"/>
    </source>
</evidence>
<keyword evidence="6" id="KW-0520">NAD</keyword>
<dbReference type="InterPro" id="IPR008927">
    <property type="entry name" value="6-PGluconate_DH-like_C_sf"/>
</dbReference>
<dbReference type="FunFam" id="1.10.1040.10:FF:000056">
    <property type="entry name" value="3-hydroxyisobutyrate dehydrogenase a"/>
    <property type="match status" value="1"/>
</dbReference>
<dbReference type="SUPFAM" id="SSF51735">
    <property type="entry name" value="NAD(P)-binding Rossmann-fold domains"/>
    <property type="match status" value="1"/>
</dbReference>
<dbReference type="OrthoDB" id="21615at2759"/>
<dbReference type="SUPFAM" id="SSF48179">
    <property type="entry name" value="6-phosphogluconate dehydrogenase C-terminal domain-like"/>
    <property type="match status" value="1"/>
</dbReference>
<evidence type="ECO:0000256" key="6">
    <source>
        <dbReference type="ARBA" id="ARBA00023027"/>
    </source>
</evidence>
<proteinExistence type="inferred from homology"/>
<dbReference type="EMBL" id="SKBN01000539">
    <property type="protein sequence ID" value="TGJ75783.1"/>
    <property type="molecule type" value="Genomic_DNA"/>
</dbReference>
<dbReference type="PANTHER" id="PTHR22981:SF7">
    <property type="entry name" value="3-HYDROXYISOBUTYRATE DEHYDROGENASE, MITOCHONDRIAL"/>
    <property type="match status" value="1"/>
</dbReference>
<evidence type="ECO:0000256" key="7">
    <source>
        <dbReference type="ARBA" id="ARBA00049197"/>
    </source>
</evidence>
<evidence type="ECO:0000313" key="11">
    <source>
        <dbReference type="Proteomes" id="UP000297716"/>
    </source>
</evidence>
<evidence type="ECO:0000256" key="2">
    <source>
        <dbReference type="ARBA" id="ARBA00006013"/>
    </source>
</evidence>
<sequence length="708" mass="75735">MAVATESGSPVYVTISALDAGHITLPDHLFVAGGNPELRNTVPSLSFLIQHPSPPVSRSGNITNLVFDLGVKRDLSGYAVAQQPHVALREPIITDPDCGASLRKGVSDKNQDKELLNPEKEVDLVILSHVHWDHIGTPSDFPSTTFVVGSGTLDLMRNGAGPLYPAELFNTDELPASRTVELPPVPNHDGGFEKYYAKPNAPAHTPTPADTQAKLPSLTNEWSWQPFSGFPRTIDFFGDKSVYVIDSPGHLHGHVNLLVRISEKKYVYLGGDCCHDTRILSGEKEIAEYDDGRGGIRSVHVHTGLAKKTLAEIDEGVSQLKRNVDVEVVLAHDKGWRERNRHRFWPVEVFKTVCPEPISTSQNQKRGVKGTTLIVMSSSPADTIAFIGLGVMGYPMAKNLLSGLGPEKTLLICDVSTEALDRFVKEAEGQATVQVISNGFEATIVADTIITMLPGSDAVKSVYLDPDTGILAGAVAAAKSGSPSPKLIMECGTIETDTILAVAKATQEVSTSKLDGSLTFVDAPVSGGPMGAQAGTLTFMVGCPPTVSDTVFPVAKSYLKHMGKEKETFLCGDVGAGTAFKVINNYLSAITSLAASEALNIGTKAGLDVKLLTDVINASGGQCWVTSKSNPVPGVQENVPSSRGYNDGFRIELCAKVLGMGSNLAKSVGARTVLDGPTLEAFHEAMADERYRGKDARVVYKWLNESHR</sequence>
<dbReference type="InterPro" id="IPR029154">
    <property type="entry name" value="HIBADH-like_NADP-bd"/>
</dbReference>
<dbReference type="InterPro" id="IPR006115">
    <property type="entry name" value="6PGDH_NADP-bd"/>
</dbReference>
<keyword evidence="5" id="KW-0560">Oxidoreductase</keyword>
<dbReference type="InterPro" id="IPR036291">
    <property type="entry name" value="NAD(P)-bd_dom_sf"/>
</dbReference>
<dbReference type="Gene3D" id="3.60.15.10">
    <property type="entry name" value="Ribonuclease Z/Hydroxyacylglutathione hydrolase-like"/>
    <property type="match status" value="2"/>
</dbReference>
<dbReference type="EC" id="1.1.1.31" evidence="3"/>
<dbReference type="Pfam" id="PF14833">
    <property type="entry name" value="NAD_binding_11"/>
    <property type="match status" value="1"/>
</dbReference>
<dbReference type="InterPro" id="IPR002204">
    <property type="entry name" value="3-OH-isobutyrate_DH-rel_CS"/>
</dbReference>
<dbReference type="PROSITE" id="PS00895">
    <property type="entry name" value="3_HYDROXYISOBUT_DH"/>
    <property type="match status" value="1"/>
</dbReference>
<organism evidence="10 11">
    <name type="scientific">Xylaria hypoxylon</name>
    <dbReference type="NCBI Taxonomy" id="37992"/>
    <lineage>
        <taxon>Eukaryota</taxon>
        <taxon>Fungi</taxon>
        <taxon>Dikarya</taxon>
        <taxon>Ascomycota</taxon>
        <taxon>Pezizomycotina</taxon>
        <taxon>Sordariomycetes</taxon>
        <taxon>Xylariomycetidae</taxon>
        <taxon>Xylariales</taxon>
        <taxon>Xylariaceae</taxon>
        <taxon>Xylaria</taxon>
    </lineage>
</organism>
<gene>
    <name evidence="10" type="ORF">E0Z10_g10956</name>
</gene>
<comment type="pathway">
    <text evidence="1">Amino-acid degradation; L-valine degradation.</text>
</comment>
<comment type="similarity">
    <text evidence="2">Belongs to the HIBADH-related family. 3-hydroxyisobutyrate dehydrogenase subfamily.</text>
</comment>
<evidence type="ECO:0000313" key="10">
    <source>
        <dbReference type="EMBL" id="TGJ75783.1"/>
    </source>
</evidence>
<dbReference type="PANTHER" id="PTHR22981">
    <property type="entry name" value="3-HYDROXYISOBUTYRATE DEHYDROGENASE-RELATED"/>
    <property type="match status" value="1"/>
</dbReference>
<accession>A0A4Z0YAE6</accession>
<protein>
    <recommendedName>
        <fullName evidence="3">3-hydroxyisobutyrate dehydrogenase</fullName>
        <ecNumber evidence="3">1.1.1.31</ecNumber>
    </recommendedName>
</protein>
<dbReference type="InterPro" id="IPR036866">
    <property type="entry name" value="RibonucZ/Hydroxyglut_hydro"/>
</dbReference>